<accession>A0AAV2H4T5</accession>
<name>A0AAV2H4T5_LYMST</name>
<reference evidence="1 2" key="1">
    <citation type="submission" date="2024-04" db="EMBL/GenBank/DDBJ databases">
        <authorList>
            <consortium name="Genoscope - CEA"/>
            <person name="William W."/>
        </authorList>
    </citation>
    <scope>NUCLEOTIDE SEQUENCE [LARGE SCALE GENOMIC DNA]</scope>
</reference>
<feature type="non-terminal residue" evidence="1">
    <location>
        <position position="122"/>
    </location>
</feature>
<keyword evidence="2" id="KW-1185">Reference proteome</keyword>
<organism evidence="1 2">
    <name type="scientific">Lymnaea stagnalis</name>
    <name type="common">Great pond snail</name>
    <name type="synonym">Helix stagnalis</name>
    <dbReference type="NCBI Taxonomy" id="6523"/>
    <lineage>
        <taxon>Eukaryota</taxon>
        <taxon>Metazoa</taxon>
        <taxon>Spiralia</taxon>
        <taxon>Lophotrochozoa</taxon>
        <taxon>Mollusca</taxon>
        <taxon>Gastropoda</taxon>
        <taxon>Heterobranchia</taxon>
        <taxon>Euthyneura</taxon>
        <taxon>Panpulmonata</taxon>
        <taxon>Hygrophila</taxon>
        <taxon>Lymnaeoidea</taxon>
        <taxon>Lymnaeidae</taxon>
        <taxon>Lymnaea</taxon>
    </lineage>
</organism>
<comment type="caution">
    <text evidence="1">The sequence shown here is derived from an EMBL/GenBank/DDBJ whole genome shotgun (WGS) entry which is preliminary data.</text>
</comment>
<dbReference type="AlphaFoldDB" id="A0AAV2H4T5"/>
<protein>
    <submittedName>
        <fullName evidence="1">Uncharacterized protein</fullName>
    </submittedName>
</protein>
<feature type="non-terminal residue" evidence="1">
    <location>
        <position position="1"/>
    </location>
</feature>
<sequence length="122" mass="13863">IISGNLLGNLTERSRVFVLLYNNTNIYIYEPFLMRFFNCLSGTCLEPCVVGTQPSMSSDFYMIPKERQLAIDGNITDTRVNCFIYRFPVDSNYSSVNITCEKTEQSCDTKISVVTSQPPYLS</sequence>
<dbReference type="Proteomes" id="UP001497497">
    <property type="component" value="Unassembled WGS sequence"/>
</dbReference>
<gene>
    <name evidence="1" type="ORF">GSLYS_00002728001</name>
</gene>
<proteinExistence type="predicted"/>
<dbReference type="EMBL" id="CAXITT010000034">
    <property type="protein sequence ID" value="CAL1528558.1"/>
    <property type="molecule type" value="Genomic_DNA"/>
</dbReference>
<evidence type="ECO:0000313" key="1">
    <source>
        <dbReference type="EMBL" id="CAL1528558.1"/>
    </source>
</evidence>
<evidence type="ECO:0000313" key="2">
    <source>
        <dbReference type="Proteomes" id="UP001497497"/>
    </source>
</evidence>